<dbReference type="InterPro" id="IPR010730">
    <property type="entry name" value="HET"/>
</dbReference>
<dbReference type="GO" id="GO:0006730">
    <property type="term" value="P:one-carbon metabolic process"/>
    <property type="evidence" value="ECO:0007669"/>
    <property type="project" value="UniProtKB-KW"/>
</dbReference>
<dbReference type="PRINTS" id="PR01575">
    <property type="entry name" value="FFH4HYDRLASE"/>
</dbReference>
<dbReference type="Gene3D" id="3.40.50.720">
    <property type="entry name" value="NAD(P)-binding Rossmann-like Domain"/>
    <property type="match status" value="1"/>
</dbReference>
<dbReference type="CDD" id="cd04875">
    <property type="entry name" value="ACT_F4HF-DF"/>
    <property type="match status" value="1"/>
</dbReference>
<dbReference type="Pfam" id="PF08240">
    <property type="entry name" value="ADH_N"/>
    <property type="match status" value="1"/>
</dbReference>
<dbReference type="InterPro" id="IPR004810">
    <property type="entry name" value="PurU"/>
</dbReference>
<dbReference type="InterPro" id="IPR036291">
    <property type="entry name" value="NAD(P)-bd_dom_sf"/>
</dbReference>
<dbReference type="Pfam" id="PF13602">
    <property type="entry name" value="ADH_zinc_N_2"/>
    <property type="match status" value="1"/>
</dbReference>
<dbReference type="InterPro" id="IPR013154">
    <property type="entry name" value="ADH-like_N"/>
</dbReference>
<dbReference type="InterPro" id="IPR036477">
    <property type="entry name" value="Formyl_transf_N_sf"/>
</dbReference>
<evidence type="ECO:0000256" key="1">
    <source>
        <dbReference type="ARBA" id="ARBA00022563"/>
    </source>
</evidence>
<name>A0A8H7EJV6_9PLEO</name>
<comment type="caution">
    <text evidence="6">The sequence shown here is derived from an EMBL/GenBank/DDBJ whole genome shotgun (WGS) entry which is preliminary data.</text>
</comment>
<dbReference type="GO" id="GO:0006189">
    <property type="term" value="P:'de novo' IMP biosynthetic process"/>
    <property type="evidence" value="ECO:0007669"/>
    <property type="project" value="InterPro"/>
</dbReference>
<keyword evidence="2" id="KW-0378">Hydrolase</keyword>
<dbReference type="PROSITE" id="PS51671">
    <property type="entry name" value="ACT"/>
    <property type="match status" value="1"/>
</dbReference>
<dbReference type="Gene3D" id="3.40.50.170">
    <property type="entry name" value="Formyl transferase, N-terminal domain"/>
    <property type="match status" value="1"/>
</dbReference>
<dbReference type="SUPFAM" id="SSF50129">
    <property type="entry name" value="GroES-like"/>
    <property type="match status" value="1"/>
</dbReference>
<dbReference type="InterPro" id="IPR044074">
    <property type="entry name" value="PurU_ACT"/>
</dbReference>
<dbReference type="SUPFAM" id="SSF55021">
    <property type="entry name" value="ACT-like"/>
    <property type="match status" value="1"/>
</dbReference>
<feature type="domain" description="ACT" evidence="5">
    <location>
        <begin position="876"/>
        <end position="953"/>
    </location>
</feature>
<dbReference type="SUPFAM" id="SSF53328">
    <property type="entry name" value="Formyltransferase"/>
    <property type="match status" value="1"/>
</dbReference>
<gene>
    <name evidence="6" type="ORF">GT037_003808</name>
</gene>
<reference evidence="6" key="2">
    <citation type="submission" date="2020-08" db="EMBL/GenBank/DDBJ databases">
        <title>Draft Genome Sequence of Cumin Blight Pathogen Alternaria burnsii.</title>
        <authorList>
            <person name="Feng Z."/>
        </authorList>
    </citation>
    <scope>NUCLEOTIDE SEQUENCE</scope>
    <source>
        <strain evidence="6">CBS107.38</strain>
    </source>
</reference>
<dbReference type="NCBIfam" id="NF004684">
    <property type="entry name" value="PRK06027.1"/>
    <property type="match status" value="1"/>
</dbReference>
<dbReference type="GO" id="GO:0006520">
    <property type="term" value="P:amino acid metabolic process"/>
    <property type="evidence" value="ECO:0007669"/>
    <property type="project" value="UniProtKB-ARBA"/>
</dbReference>
<dbReference type="Gene3D" id="3.90.180.10">
    <property type="entry name" value="Medium-chain alcohol dehydrogenases, catalytic domain"/>
    <property type="match status" value="1"/>
</dbReference>
<feature type="coiled-coil region" evidence="4">
    <location>
        <begin position="20"/>
        <end position="47"/>
    </location>
</feature>
<dbReference type="InterPro" id="IPR011032">
    <property type="entry name" value="GroES-like_sf"/>
</dbReference>
<dbReference type="SUPFAM" id="SSF51735">
    <property type="entry name" value="NAD(P)-binding Rossmann-fold domains"/>
    <property type="match status" value="1"/>
</dbReference>
<dbReference type="PANTHER" id="PTHR42706:SF1">
    <property type="entry name" value="FORMYLTETRAHYDROFOLATE DEFORMYLASE 2, MITOCHONDRIAL"/>
    <property type="match status" value="1"/>
</dbReference>
<dbReference type="InterPro" id="IPR020843">
    <property type="entry name" value="ER"/>
</dbReference>
<evidence type="ECO:0000256" key="2">
    <source>
        <dbReference type="ARBA" id="ARBA00022801"/>
    </source>
</evidence>
<reference evidence="6" key="1">
    <citation type="submission" date="2020-01" db="EMBL/GenBank/DDBJ databases">
        <authorList>
            <person name="Feng Z.H.Z."/>
        </authorList>
    </citation>
    <scope>NUCLEOTIDE SEQUENCE</scope>
    <source>
        <strain evidence="6">CBS107.38</strain>
    </source>
</reference>
<comment type="pathway">
    <text evidence="3">Amino-acid biosynthesis.</text>
</comment>
<dbReference type="GO" id="GO:0016491">
    <property type="term" value="F:oxidoreductase activity"/>
    <property type="evidence" value="ECO:0007669"/>
    <property type="project" value="InterPro"/>
</dbReference>
<dbReference type="Pfam" id="PF06985">
    <property type="entry name" value="HET"/>
    <property type="match status" value="1"/>
</dbReference>
<evidence type="ECO:0000313" key="7">
    <source>
        <dbReference type="Proteomes" id="UP000596902"/>
    </source>
</evidence>
<dbReference type="GO" id="GO:0008864">
    <property type="term" value="F:formyltetrahydrofolate deformylase activity"/>
    <property type="evidence" value="ECO:0007669"/>
    <property type="project" value="InterPro"/>
</dbReference>
<proteinExistence type="inferred from homology"/>
<dbReference type="NCBIfam" id="TIGR00655">
    <property type="entry name" value="PurU"/>
    <property type="match status" value="1"/>
</dbReference>
<evidence type="ECO:0000256" key="4">
    <source>
        <dbReference type="SAM" id="Coils"/>
    </source>
</evidence>
<keyword evidence="1" id="KW-0554">One-carbon metabolism</keyword>
<dbReference type="InterPro" id="IPR041729">
    <property type="entry name" value="Formyl-FH4-Hydrolase_C"/>
</dbReference>
<dbReference type="CDD" id="cd08648">
    <property type="entry name" value="FMT_core_Formyl-FH4-Hydrolase_C"/>
    <property type="match status" value="1"/>
</dbReference>
<dbReference type="CDD" id="cd08267">
    <property type="entry name" value="MDR1"/>
    <property type="match status" value="1"/>
</dbReference>
<keyword evidence="7" id="KW-1185">Reference proteome</keyword>
<dbReference type="Pfam" id="PF00551">
    <property type="entry name" value="Formyl_trans_N"/>
    <property type="match status" value="1"/>
</dbReference>
<dbReference type="InterPro" id="IPR045865">
    <property type="entry name" value="ACT-like_dom_sf"/>
</dbReference>
<dbReference type="SMART" id="SM00829">
    <property type="entry name" value="PKS_ER"/>
    <property type="match status" value="1"/>
</dbReference>
<accession>A0A8H7EJV6</accession>
<dbReference type="AlphaFoldDB" id="A0A8H7EJV6"/>
<dbReference type="HAMAP" id="MF_01927">
    <property type="entry name" value="PurU"/>
    <property type="match status" value="1"/>
</dbReference>
<feature type="non-terminal residue" evidence="6">
    <location>
        <position position="1151"/>
    </location>
</feature>
<protein>
    <submittedName>
        <fullName evidence="6">Formyltetrahydrofolate deformylase</fullName>
    </submittedName>
</protein>
<organism evidence="6 7">
    <name type="scientific">Alternaria burnsii</name>
    <dbReference type="NCBI Taxonomy" id="1187904"/>
    <lineage>
        <taxon>Eukaryota</taxon>
        <taxon>Fungi</taxon>
        <taxon>Dikarya</taxon>
        <taxon>Ascomycota</taxon>
        <taxon>Pezizomycotina</taxon>
        <taxon>Dothideomycetes</taxon>
        <taxon>Pleosporomycetidae</taxon>
        <taxon>Pleosporales</taxon>
        <taxon>Pleosporineae</taxon>
        <taxon>Pleosporaceae</taxon>
        <taxon>Alternaria</taxon>
        <taxon>Alternaria sect. Alternaria</taxon>
    </lineage>
</organism>
<dbReference type="Proteomes" id="UP000596902">
    <property type="component" value="Unassembled WGS sequence"/>
</dbReference>
<dbReference type="InterPro" id="IPR002912">
    <property type="entry name" value="ACT_dom"/>
</dbReference>
<evidence type="ECO:0000256" key="3">
    <source>
        <dbReference type="ARBA" id="ARBA00029440"/>
    </source>
</evidence>
<dbReference type="GeneID" id="62202033"/>
<keyword evidence="4" id="KW-0175">Coiled coil</keyword>
<dbReference type="InterPro" id="IPR002376">
    <property type="entry name" value="Formyl_transf_N"/>
</dbReference>
<sequence length="1151" mass="128253">PDRIGFISLSNEIFKVLTQAHICKEKLQEQNERIDNKAKEYDCVTEEETLSSIEEGKLLKCDEGYEKVIHHDVEGENTDTTVALQIPRVGIRMVPMVLVDNQPPQNIPLPTSKRPLAAGESLIQVHAAALNPVDYKLAELPVVGRMAIPKPATPGLDFAGKVVQEGPGCNVKVGQMVFGKLEPKQQFGTLGEYVIGSKAGTVPIPSGVSVEQAATLGVCGLVTYQCLAPNVRAGDRVFINGGSGGTGTFAIQIAKALGCHVTTTCSGANTQLCKDLGADELIDYRENDVSTLLASSSKHYDMVLDNVGHQFELYWKSPSFTKPGAKYVQIGSQVSLPFIYDLAFRFLVPMWLGGGQRPFSFGLASTDYDDFIKLGKLVADGKVKPVVDELFAFNNVHRAYEKLRTGRAKGKIVVRRDVNWQDLRTRHDRAFMAVVPDLESIPPTAHDITWLDYEIPAVGAIFRQPTGNSSDQDLLGAREIPSTFDLRQVRMWLDVCRSEHGDACKQRASYEPITRGFRLINCSKDPPEVEEQPWGTPYAALSYVWGSTSADRDPWPATVMDAVEVTRKLNFTYLWVDRSCINQSDLDEKGYLISRMTTIYEAADFTIVAAAGSGASHGLPGVRSTPRRPQPKYYVDSGSLLLSILPDPRREVMQSQYWTRGWTYQEGVLSNRRIVFTEHQTYWECRSMASHESADITLFHTPASLKDDSNYLLVDFLLTGIFKGGAFSGGSNAHQDDAVISNDEEYRLDYGFPVVNEINVRAQLRGLADHMREFTKRRLTQDTDILPAYCHKMLLRPARTCTRSLHTPTRAFAARQSIYPPNDAFRNRQNLVPEFSTKQSSLNLSRRFIATSAPRLQQIGSAERISTSKMAGDDHYLTLSCPDKAGIVYAVTGLLAKENLTILDLQQFSDPDSKTFFMRVHFGHSPDVSALQDSMKKLASEMSMTYQIQRVDAKPKVLIMVSKIGHCLNDLLFRVKSGQLKVDVPIIVSNHPEFAELAKNNGIEFHHLPVTKDTKEKQETQILDLIKQHNIDLVVLARYMQVLSPRLCTEMSGKIINIHHSFLPSFKGAKPYHQAYERGVKIIGATAHFVTADLDEGPIIEQRVARVDHALSPKELVEEGSNVESQVLAAAVKWWSEKRVFLNGQKTVVFN</sequence>
<dbReference type="RefSeq" id="XP_038788562.1">
    <property type="nucleotide sequence ID" value="XM_038928855.1"/>
</dbReference>
<evidence type="ECO:0000313" key="6">
    <source>
        <dbReference type="EMBL" id="KAF7678427.1"/>
    </source>
</evidence>
<evidence type="ECO:0000259" key="5">
    <source>
        <dbReference type="PROSITE" id="PS51671"/>
    </source>
</evidence>
<dbReference type="Pfam" id="PF01842">
    <property type="entry name" value="ACT"/>
    <property type="match status" value="1"/>
</dbReference>
<dbReference type="EMBL" id="JAAABM010000004">
    <property type="protein sequence ID" value="KAF7678427.1"/>
    <property type="molecule type" value="Genomic_DNA"/>
</dbReference>
<dbReference type="PANTHER" id="PTHR42706">
    <property type="entry name" value="FORMYLTETRAHYDROFOLATE DEFORMYLASE"/>
    <property type="match status" value="1"/>
</dbReference>
<dbReference type="GO" id="GO:0046394">
    <property type="term" value="P:carboxylic acid biosynthetic process"/>
    <property type="evidence" value="ECO:0007669"/>
    <property type="project" value="UniProtKB-ARBA"/>
</dbReference>
<dbReference type="Gene3D" id="3.30.70.260">
    <property type="match status" value="1"/>
</dbReference>